<dbReference type="InterPro" id="IPR001173">
    <property type="entry name" value="Glyco_trans_2-like"/>
</dbReference>
<reference evidence="3" key="1">
    <citation type="submission" date="2017-09" db="EMBL/GenBank/DDBJ databases">
        <title>Depth-based differentiation of microbial function through sediment-hosted aquifers and enrichment of novel symbionts in the deep terrestrial subsurface.</title>
        <authorList>
            <person name="Probst A.J."/>
            <person name="Ladd B."/>
            <person name="Jarett J.K."/>
            <person name="Geller-Mcgrath D.E."/>
            <person name="Sieber C.M.K."/>
            <person name="Emerson J.B."/>
            <person name="Anantharaman K."/>
            <person name="Thomas B.C."/>
            <person name="Malmstrom R."/>
            <person name="Stieglmeier M."/>
            <person name="Klingl A."/>
            <person name="Woyke T."/>
            <person name="Ryan C.M."/>
            <person name="Banfield J.F."/>
        </authorList>
    </citation>
    <scope>NUCLEOTIDE SEQUENCE [LARGE SCALE GENOMIC DNA]</scope>
</reference>
<evidence type="ECO:0000313" key="3">
    <source>
        <dbReference type="Proteomes" id="UP000228770"/>
    </source>
</evidence>
<dbReference type="Pfam" id="PF00535">
    <property type="entry name" value="Glycos_transf_2"/>
    <property type="match status" value="1"/>
</dbReference>
<dbReference type="EMBL" id="PFUA01000082">
    <property type="protein sequence ID" value="PJB49679.1"/>
    <property type="molecule type" value="Genomic_DNA"/>
</dbReference>
<evidence type="ECO:0000259" key="1">
    <source>
        <dbReference type="Pfam" id="PF00535"/>
    </source>
</evidence>
<dbReference type="PANTHER" id="PTHR22916">
    <property type="entry name" value="GLYCOSYLTRANSFERASE"/>
    <property type="match status" value="1"/>
</dbReference>
<dbReference type="PANTHER" id="PTHR22916:SF3">
    <property type="entry name" value="UDP-GLCNAC:BETAGAL BETA-1,3-N-ACETYLGLUCOSAMINYLTRANSFERASE-LIKE PROTEIN 1"/>
    <property type="match status" value="1"/>
</dbReference>
<dbReference type="Proteomes" id="UP000228770">
    <property type="component" value="Unassembled WGS sequence"/>
</dbReference>
<dbReference type="GO" id="GO:0016758">
    <property type="term" value="F:hexosyltransferase activity"/>
    <property type="evidence" value="ECO:0007669"/>
    <property type="project" value="UniProtKB-ARBA"/>
</dbReference>
<dbReference type="AlphaFoldDB" id="A0A2M8C0N7"/>
<feature type="domain" description="Glycosyltransferase 2-like" evidence="1">
    <location>
        <begin position="11"/>
        <end position="133"/>
    </location>
</feature>
<protein>
    <recommendedName>
        <fullName evidence="1">Glycosyltransferase 2-like domain-containing protein</fullName>
    </recommendedName>
</protein>
<dbReference type="Gene3D" id="3.90.550.10">
    <property type="entry name" value="Spore Coat Polysaccharide Biosynthesis Protein SpsA, Chain A"/>
    <property type="match status" value="1"/>
</dbReference>
<accession>A0A2M8C0N7</accession>
<comment type="caution">
    <text evidence="2">The sequence shown here is derived from an EMBL/GenBank/DDBJ whole genome shotgun (WGS) entry which is preliminary data.</text>
</comment>
<sequence length="265" mass="30532">METRDRNSLVSIIIPAHNAVAYIHEALDSVLNQTYPDIEIIVVNDGSTDETESVVQEYVARFPNKVRLYSQKNKGQASARNVGIRNSYGAYIAFLDADDTWMSEKLEQQMRILKMSGADICYANTLFLGGERNGHAMFEYVQPYAGHVFHKLIKENFIVNSSVVVKCEVIHAVGLLNERPMYRNIEDYDCWLRIALAGYSFSYIKTPLVQYRIHDFQHTKTRGNNWSSLARMYMRYFFNPRVWALGETKTVARMLMICFKNILGV</sequence>
<organism evidence="2 3">
    <name type="scientific">Candidatus Brennerbacteria bacterium CG_4_9_14_3_um_filter_43_9</name>
    <dbReference type="NCBI Taxonomy" id="1974522"/>
    <lineage>
        <taxon>Bacteria</taxon>
        <taxon>Candidatus Brenneribacteriota</taxon>
    </lineage>
</organism>
<dbReference type="CDD" id="cd00761">
    <property type="entry name" value="Glyco_tranf_GTA_type"/>
    <property type="match status" value="1"/>
</dbReference>
<gene>
    <name evidence="2" type="ORF">CO102_03275</name>
</gene>
<dbReference type="SUPFAM" id="SSF53448">
    <property type="entry name" value="Nucleotide-diphospho-sugar transferases"/>
    <property type="match status" value="1"/>
</dbReference>
<proteinExistence type="predicted"/>
<name>A0A2M8C0N7_9BACT</name>
<evidence type="ECO:0000313" key="2">
    <source>
        <dbReference type="EMBL" id="PJB49679.1"/>
    </source>
</evidence>
<dbReference type="InterPro" id="IPR029044">
    <property type="entry name" value="Nucleotide-diphossugar_trans"/>
</dbReference>